<keyword evidence="7" id="KW-0862">Zinc</keyword>
<name>A0A814WHJ5_9BILA</name>
<dbReference type="EMBL" id="CAJNOQ010008694">
    <property type="protein sequence ID" value="CAF1204129.1"/>
    <property type="molecule type" value="Genomic_DNA"/>
</dbReference>
<evidence type="ECO:0000256" key="8">
    <source>
        <dbReference type="PROSITE-ProRule" id="PRU01357"/>
    </source>
</evidence>
<evidence type="ECO:0000313" key="13">
    <source>
        <dbReference type="Proteomes" id="UP000663829"/>
    </source>
</evidence>
<proteinExistence type="inferred from homology"/>
<dbReference type="PROSITE" id="PS00680">
    <property type="entry name" value="MAP_1"/>
    <property type="match status" value="1"/>
</dbReference>
<evidence type="ECO:0000256" key="1">
    <source>
        <dbReference type="ARBA" id="ARBA00022438"/>
    </source>
</evidence>
<organism evidence="11 13">
    <name type="scientific">Didymodactylos carnosus</name>
    <dbReference type="NCBI Taxonomy" id="1234261"/>
    <lineage>
        <taxon>Eukaryota</taxon>
        <taxon>Metazoa</taxon>
        <taxon>Spiralia</taxon>
        <taxon>Gnathifera</taxon>
        <taxon>Rotifera</taxon>
        <taxon>Eurotatoria</taxon>
        <taxon>Bdelloidea</taxon>
        <taxon>Philodinida</taxon>
        <taxon>Philodinidae</taxon>
        <taxon>Didymodactylos</taxon>
    </lineage>
</organism>
<keyword evidence="6" id="KW-0378">Hydrolase</keyword>
<dbReference type="OrthoDB" id="3209743at2759"/>
<comment type="catalytic activity">
    <reaction evidence="9">
        <text>Release of N-terminal amino acids, preferentially methionine, from peptides and arylamides.</text>
        <dbReference type="EC" id="3.4.11.18"/>
    </reaction>
</comment>
<evidence type="ECO:0000256" key="7">
    <source>
        <dbReference type="ARBA" id="ARBA00022833"/>
    </source>
</evidence>
<keyword evidence="1 9" id="KW-0031">Aminopeptidase</keyword>
<reference evidence="11" key="1">
    <citation type="submission" date="2021-02" db="EMBL/GenBank/DDBJ databases">
        <authorList>
            <person name="Nowell W R."/>
        </authorList>
    </citation>
    <scope>NUCLEOTIDE SEQUENCE</scope>
</reference>
<feature type="non-terminal residue" evidence="11">
    <location>
        <position position="1"/>
    </location>
</feature>
<protein>
    <recommendedName>
        <fullName evidence="9">Methionine aminopeptidase</fullName>
        <ecNumber evidence="9">3.4.11.18</ecNumber>
    </recommendedName>
</protein>
<evidence type="ECO:0000256" key="5">
    <source>
        <dbReference type="ARBA" id="ARBA00022771"/>
    </source>
</evidence>
<evidence type="ECO:0000256" key="4">
    <source>
        <dbReference type="ARBA" id="ARBA00022723"/>
    </source>
</evidence>
<evidence type="ECO:0000256" key="3">
    <source>
        <dbReference type="ARBA" id="ARBA00022670"/>
    </source>
</evidence>
<comment type="similarity">
    <text evidence="8">Belongs to the peptidase M24A family. Methionine aminopeptidase type 1 subfamily.</text>
</comment>
<accession>A0A814WHJ5</accession>
<comment type="cofactor">
    <cofactor evidence="9">
        <name>Co(2+)</name>
        <dbReference type="ChEBI" id="CHEBI:48828"/>
    </cofactor>
    <cofactor evidence="9">
        <name>Zn(2+)</name>
        <dbReference type="ChEBI" id="CHEBI:29105"/>
    </cofactor>
    <cofactor evidence="9">
        <name>Mn(2+)</name>
        <dbReference type="ChEBI" id="CHEBI:29035"/>
    </cofactor>
    <cofactor evidence="9">
        <name>Fe(2+)</name>
        <dbReference type="ChEBI" id="CHEBI:29033"/>
    </cofactor>
    <text evidence="9">Binds 2 divalent metal cations per subunit. Has a high-affinity and a low affinity metal-binding site. The true nature of the physiological cofactor is under debate. The enzyme is active with cobalt, zinc, manganese or divalent iron ions.</text>
</comment>
<dbReference type="Pfam" id="PF15801">
    <property type="entry name" value="zf-C6H2"/>
    <property type="match status" value="1"/>
</dbReference>
<sequence>MATAFAMPPSSSAFINDHFCDTPNCDEKAKLRCPNCIKLGVQNGSYFCSQECFKGYWSEHKKLHSAAKQQIQTDGQTIYNPWPGFHFTGKLRPYPQSPFRSVPSTIGRPDYADNDVGRSISEEVEKSSNSAIKVLTEDEQEQLKITCKLGRLVLDEAARALRIGMTTDEIDRIVHEVGDPLSVKECVFYEQMSLLSSNANVVYFVVDVSVYHRGYHGDLNETFLIGQVDEKAKDLVRTAYGCLEKAIELIRPGTKYRDVGNEIQKYATANGCSVVRSYCGHGIHKLFHCAPNIPHYAKNKAIGVMKPGHSFSIEPMINMGTWRDVMWPDDWTAVTEDGKLSAQFEHTFLVTDSGCDILTARANGKPCCYKLLKKRVNIQ</sequence>
<dbReference type="PROSITE" id="PS52013">
    <property type="entry name" value="ZF_C6H2"/>
    <property type="match status" value="1"/>
</dbReference>
<dbReference type="PRINTS" id="PR00599">
    <property type="entry name" value="MAPEPTIDASE"/>
</dbReference>
<dbReference type="PANTHER" id="PTHR43330">
    <property type="entry name" value="METHIONINE AMINOPEPTIDASE"/>
    <property type="match status" value="1"/>
</dbReference>
<keyword evidence="2" id="KW-0963">Cytoplasm</keyword>
<dbReference type="AlphaFoldDB" id="A0A814WHJ5"/>
<dbReference type="Proteomes" id="UP000663829">
    <property type="component" value="Unassembled WGS sequence"/>
</dbReference>
<dbReference type="GO" id="GO:0070006">
    <property type="term" value="F:metalloaminopeptidase activity"/>
    <property type="evidence" value="ECO:0007669"/>
    <property type="project" value="InterPro"/>
</dbReference>
<keyword evidence="4 9" id="KW-0479">Metal-binding</keyword>
<dbReference type="GO" id="GO:0005829">
    <property type="term" value="C:cytosol"/>
    <property type="evidence" value="ECO:0007669"/>
    <property type="project" value="TreeGrafter"/>
</dbReference>
<keyword evidence="13" id="KW-1185">Reference proteome</keyword>
<evidence type="ECO:0000256" key="9">
    <source>
        <dbReference type="RuleBase" id="RU003653"/>
    </source>
</evidence>
<dbReference type="EC" id="3.4.11.18" evidence="9"/>
<evidence type="ECO:0000259" key="10">
    <source>
        <dbReference type="PROSITE" id="PS52013"/>
    </source>
</evidence>
<dbReference type="GO" id="GO:0006508">
    <property type="term" value="P:proteolysis"/>
    <property type="evidence" value="ECO:0007669"/>
    <property type="project" value="UniProtKB-KW"/>
</dbReference>
<comment type="function">
    <text evidence="9">Cotranslationally removes the N-terminal methionine from nascent proteins. The N-terminal methionine is often cleaved when the second residue in the primary sequence is small and uncharged (Met-Ala-, Cys, Gly, Pro, Ser, Thr, or Val).</text>
</comment>
<dbReference type="Gene3D" id="3.90.230.10">
    <property type="entry name" value="Creatinase/methionine aminopeptidase superfamily"/>
    <property type="match status" value="1"/>
</dbReference>
<dbReference type="SUPFAM" id="SSF55920">
    <property type="entry name" value="Creatinase/aminopeptidase"/>
    <property type="match status" value="1"/>
</dbReference>
<dbReference type="NCBIfam" id="TIGR00500">
    <property type="entry name" value="met_pdase_I"/>
    <property type="match status" value="1"/>
</dbReference>
<dbReference type="Proteomes" id="UP000681722">
    <property type="component" value="Unassembled WGS sequence"/>
</dbReference>
<dbReference type="InterPro" id="IPR036005">
    <property type="entry name" value="Creatinase/aminopeptidase-like"/>
</dbReference>
<evidence type="ECO:0000256" key="2">
    <source>
        <dbReference type="ARBA" id="ARBA00022490"/>
    </source>
</evidence>
<feature type="domain" description="C6H2-type" evidence="10">
    <location>
        <begin position="17"/>
        <end position="71"/>
    </location>
</feature>
<evidence type="ECO:0000313" key="11">
    <source>
        <dbReference type="EMBL" id="CAF1204129.1"/>
    </source>
</evidence>
<dbReference type="Pfam" id="PF00557">
    <property type="entry name" value="Peptidase_M24"/>
    <property type="match status" value="1"/>
</dbReference>
<dbReference type="InterPro" id="IPR002467">
    <property type="entry name" value="Pept_M24A_MAP1"/>
</dbReference>
<evidence type="ECO:0000256" key="6">
    <source>
        <dbReference type="ARBA" id="ARBA00022801"/>
    </source>
</evidence>
<dbReference type="InterPro" id="IPR031615">
    <property type="entry name" value="Zfn-C6H2"/>
</dbReference>
<dbReference type="InterPro" id="IPR001714">
    <property type="entry name" value="Pept_M24_MAP"/>
</dbReference>
<dbReference type="GO" id="GO:0008270">
    <property type="term" value="F:zinc ion binding"/>
    <property type="evidence" value="ECO:0007669"/>
    <property type="project" value="UniProtKB-KW"/>
</dbReference>
<dbReference type="InterPro" id="IPR000994">
    <property type="entry name" value="Pept_M24"/>
</dbReference>
<dbReference type="PANTHER" id="PTHR43330:SF7">
    <property type="entry name" value="METHIONINE AMINOPEPTIDASE 1"/>
    <property type="match status" value="1"/>
</dbReference>
<evidence type="ECO:0000313" key="12">
    <source>
        <dbReference type="EMBL" id="CAF3968473.1"/>
    </source>
</evidence>
<dbReference type="EMBL" id="CAJOBC010008695">
    <property type="protein sequence ID" value="CAF3968473.1"/>
    <property type="molecule type" value="Genomic_DNA"/>
</dbReference>
<dbReference type="GO" id="GO:0004239">
    <property type="term" value="F:initiator methionyl aminopeptidase activity"/>
    <property type="evidence" value="ECO:0007669"/>
    <property type="project" value="UniProtKB-EC"/>
</dbReference>
<gene>
    <name evidence="11" type="ORF">GPM918_LOCUS23875</name>
    <name evidence="12" type="ORF">SRO942_LOCUS23874</name>
</gene>
<comment type="caution">
    <text evidence="11">The sequence shown here is derived from an EMBL/GenBank/DDBJ whole genome shotgun (WGS) entry which is preliminary data.</text>
</comment>
<keyword evidence="3 9" id="KW-0645">Protease</keyword>
<keyword evidence="5 8" id="KW-0863">Zinc-finger</keyword>
<dbReference type="CDD" id="cd01086">
    <property type="entry name" value="MetAP1"/>
    <property type="match status" value="1"/>
</dbReference>